<name>A0ACC3ZEZ1_COLTU</name>
<organism evidence="1 2">
    <name type="scientific">Colletotrichum truncatum</name>
    <name type="common">Anthracnose fungus</name>
    <name type="synonym">Colletotrichum capsici</name>
    <dbReference type="NCBI Taxonomy" id="5467"/>
    <lineage>
        <taxon>Eukaryota</taxon>
        <taxon>Fungi</taxon>
        <taxon>Dikarya</taxon>
        <taxon>Ascomycota</taxon>
        <taxon>Pezizomycotina</taxon>
        <taxon>Sordariomycetes</taxon>
        <taxon>Hypocreomycetidae</taxon>
        <taxon>Glomerellales</taxon>
        <taxon>Glomerellaceae</taxon>
        <taxon>Colletotrichum</taxon>
        <taxon>Colletotrichum truncatum species complex</taxon>
    </lineage>
</organism>
<gene>
    <name evidence="1" type="ORF">CTRU02_200567</name>
</gene>
<reference evidence="1 2" key="1">
    <citation type="journal article" date="2020" name="Phytopathology">
        <title>Genome Sequence Resources of Colletotrichum truncatum, C. plurivorum, C. musicola, and C. sojae: Four Species Pathogenic to Soybean (Glycine max).</title>
        <authorList>
            <person name="Rogerio F."/>
            <person name="Boufleur T.R."/>
            <person name="Ciampi-Guillardi M."/>
            <person name="Sukno S.A."/>
            <person name="Thon M.R."/>
            <person name="Massola Junior N.S."/>
            <person name="Baroncelli R."/>
        </authorList>
    </citation>
    <scope>NUCLEOTIDE SEQUENCE [LARGE SCALE GENOMIC DNA]</scope>
    <source>
        <strain evidence="1 2">CMES1059</strain>
    </source>
</reference>
<protein>
    <submittedName>
        <fullName evidence="1">Copper radical oxidase</fullName>
    </submittedName>
</protein>
<keyword evidence="2" id="KW-1185">Reference proteome</keyword>
<dbReference type="EMBL" id="VUJX02000001">
    <property type="protein sequence ID" value="KAL0942681.1"/>
    <property type="molecule type" value="Genomic_DNA"/>
</dbReference>
<comment type="caution">
    <text evidence="1">The sequence shown here is derived from an EMBL/GenBank/DDBJ whole genome shotgun (WGS) entry which is preliminary data.</text>
</comment>
<proteinExistence type="predicted"/>
<evidence type="ECO:0000313" key="1">
    <source>
        <dbReference type="EMBL" id="KAL0942681.1"/>
    </source>
</evidence>
<accession>A0ACC3ZEZ1</accession>
<dbReference type="Proteomes" id="UP000805649">
    <property type="component" value="Unassembled WGS sequence"/>
</dbReference>
<evidence type="ECO:0000313" key="2">
    <source>
        <dbReference type="Proteomes" id="UP000805649"/>
    </source>
</evidence>
<sequence>MRSLATVPGITLVLAGLGSAASTVKRDLPVVISNELPNGYSYLGCYSDNVASRQLSLANYVDDGNMTQESCIRFCQGKGFPYAGVEYSSECYCGYTLSRNTESQPDTACNYPCTGNKTEACGAGDRLSVFNTNAAVSKPNFNPGPPGWNSLGCYNDNINNNNVQSRVLAGDSFMSVLQCTNACQAAGYAYAGVEYSTECYCDNQILSGASNSQSGCSMPCSGNSSEYCGGPDRINIYQSTSTPKSISTIPNGWTAQGCFKDNVLGRALVVGMPVPGGHAGTTVGSCITACASAGYKIAGVEYGQECWCDNQIQNGGQQTLPSDGCNMPCRGNTNELCGGSNRLNVYAQIPLSSPISSSTTSSATASSSWTSSSVSSSFSTSTVSATSSSSSSLITSSSSSSSSSTTKSSTSSSSSSSVNGCLPAPSSSSTNPGCVANRKSSLQSSSW</sequence>